<dbReference type="AlphaFoldDB" id="A0A5B7GMP5"/>
<name>A0A5B7GMP5_PORTR</name>
<evidence type="ECO:0000313" key="1">
    <source>
        <dbReference type="EMBL" id="MPC58879.1"/>
    </source>
</evidence>
<dbReference type="EMBL" id="VSRR010016066">
    <property type="protein sequence ID" value="MPC58879.1"/>
    <property type="molecule type" value="Genomic_DNA"/>
</dbReference>
<protein>
    <submittedName>
        <fullName evidence="1">Uncharacterized protein</fullName>
    </submittedName>
</protein>
<evidence type="ECO:0000313" key="2">
    <source>
        <dbReference type="Proteomes" id="UP000324222"/>
    </source>
</evidence>
<keyword evidence="2" id="KW-1185">Reference proteome</keyword>
<reference evidence="1 2" key="1">
    <citation type="submission" date="2019-05" db="EMBL/GenBank/DDBJ databases">
        <title>Another draft genome of Portunus trituberculatus and its Hox gene families provides insights of decapod evolution.</title>
        <authorList>
            <person name="Jeong J.-H."/>
            <person name="Song I."/>
            <person name="Kim S."/>
            <person name="Choi T."/>
            <person name="Kim D."/>
            <person name="Ryu S."/>
            <person name="Kim W."/>
        </authorList>
    </citation>
    <scope>NUCLEOTIDE SEQUENCE [LARGE SCALE GENOMIC DNA]</scope>
    <source>
        <tissue evidence="1">Muscle</tissue>
    </source>
</reference>
<gene>
    <name evidence="1" type="ORF">E2C01_052889</name>
</gene>
<sequence>MGACDLALAGSFLWVKLGHQRRPATSSWEGHMEQWKTTITQYFGLDELSGFRKSELLSLVLQQLTLDEEKTGDESRVECLRDVAEGENLRPVHADADTRADGNDTLTHSALAHDNQANFTPEADQNFTVNPYHTQVSILWQDWAHGRLLLAAS</sequence>
<proteinExistence type="predicted"/>
<comment type="caution">
    <text evidence="1">The sequence shown here is derived from an EMBL/GenBank/DDBJ whole genome shotgun (WGS) entry which is preliminary data.</text>
</comment>
<accession>A0A5B7GMP5</accession>
<organism evidence="1 2">
    <name type="scientific">Portunus trituberculatus</name>
    <name type="common">Swimming crab</name>
    <name type="synonym">Neptunus trituberculatus</name>
    <dbReference type="NCBI Taxonomy" id="210409"/>
    <lineage>
        <taxon>Eukaryota</taxon>
        <taxon>Metazoa</taxon>
        <taxon>Ecdysozoa</taxon>
        <taxon>Arthropoda</taxon>
        <taxon>Crustacea</taxon>
        <taxon>Multicrustacea</taxon>
        <taxon>Malacostraca</taxon>
        <taxon>Eumalacostraca</taxon>
        <taxon>Eucarida</taxon>
        <taxon>Decapoda</taxon>
        <taxon>Pleocyemata</taxon>
        <taxon>Brachyura</taxon>
        <taxon>Eubrachyura</taxon>
        <taxon>Portunoidea</taxon>
        <taxon>Portunidae</taxon>
        <taxon>Portuninae</taxon>
        <taxon>Portunus</taxon>
    </lineage>
</organism>
<dbReference type="Proteomes" id="UP000324222">
    <property type="component" value="Unassembled WGS sequence"/>
</dbReference>